<comment type="caution">
    <text evidence="2">The sequence shown here is derived from an EMBL/GenBank/DDBJ whole genome shotgun (WGS) entry which is preliminary data.</text>
</comment>
<name>A0A8S9UWD3_PHYIN</name>
<proteinExistence type="predicted"/>
<sequence length="222" mass="25304">MALLQKGFDTPDNKTAIENLTVKLKKGIVAASNHFFEQKFPHGIREAIFSTIEPVKERPTPQQSERAIKRYLREIGQTTSKRENRIDLCYWGSEVTLKMISKILNKKIYVVVASTGLDTSSFQVFYPAQSNRNGETYMTVKEKNFSIGAPEDWIQDIQAGFKTEDTPTQDPIALLFQSEHYTWLRFAKREDGASLDESKTEAAPMELDEMEEPPGELPQTSY</sequence>
<evidence type="ECO:0000313" key="2">
    <source>
        <dbReference type="EMBL" id="KAF4144057.1"/>
    </source>
</evidence>
<feature type="compositionally biased region" description="Basic and acidic residues" evidence="1">
    <location>
        <begin position="191"/>
        <end position="200"/>
    </location>
</feature>
<gene>
    <name evidence="2" type="ORF">GN958_ATG06759</name>
</gene>
<evidence type="ECO:0000313" key="3">
    <source>
        <dbReference type="Proteomes" id="UP000704712"/>
    </source>
</evidence>
<reference evidence="2" key="1">
    <citation type="submission" date="2020-03" db="EMBL/GenBank/DDBJ databases">
        <title>Hybrid Assembly of Korean Phytophthora infestans isolates.</title>
        <authorList>
            <person name="Prokchorchik M."/>
            <person name="Lee Y."/>
            <person name="Seo J."/>
            <person name="Cho J.-H."/>
            <person name="Park Y.-E."/>
            <person name="Jang D.-C."/>
            <person name="Im J.-S."/>
            <person name="Choi J.-G."/>
            <person name="Park H.-J."/>
            <person name="Lee G.-B."/>
            <person name="Lee Y.-G."/>
            <person name="Hong S.-Y."/>
            <person name="Cho K."/>
            <person name="Sohn K.H."/>
        </authorList>
    </citation>
    <scope>NUCLEOTIDE SEQUENCE</scope>
    <source>
        <strain evidence="2">KR_2_A2</strain>
    </source>
</reference>
<protein>
    <submittedName>
        <fullName evidence="2">Uncharacterized protein</fullName>
    </submittedName>
</protein>
<accession>A0A8S9UWD3</accession>
<evidence type="ECO:0000256" key="1">
    <source>
        <dbReference type="SAM" id="MobiDB-lite"/>
    </source>
</evidence>
<organism evidence="2 3">
    <name type="scientific">Phytophthora infestans</name>
    <name type="common">Potato late blight agent</name>
    <name type="synonym">Botrytis infestans</name>
    <dbReference type="NCBI Taxonomy" id="4787"/>
    <lineage>
        <taxon>Eukaryota</taxon>
        <taxon>Sar</taxon>
        <taxon>Stramenopiles</taxon>
        <taxon>Oomycota</taxon>
        <taxon>Peronosporomycetes</taxon>
        <taxon>Peronosporales</taxon>
        <taxon>Peronosporaceae</taxon>
        <taxon>Phytophthora</taxon>
    </lineage>
</organism>
<feature type="region of interest" description="Disordered" evidence="1">
    <location>
        <begin position="191"/>
        <end position="222"/>
    </location>
</feature>
<dbReference type="Proteomes" id="UP000704712">
    <property type="component" value="Unassembled WGS sequence"/>
</dbReference>
<dbReference type="EMBL" id="JAACNO010000910">
    <property type="protein sequence ID" value="KAF4144057.1"/>
    <property type="molecule type" value="Genomic_DNA"/>
</dbReference>
<dbReference type="AlphaFoldDB" id="A0A8S9UWD3"/>